<keyword evidence="4" id="KW-0378">Hydrolase</keyword>
<name>A0A4Z1T4E6_GIAMU</name>
<protein>
    <submittedName>
        <fullName evidence="6">Deoxyribonuclease, TatD family</fullName>
    </submittedName>
</protein>
<dbReference type="PANTHER" id="PTHR10060:SF15">
    <property type="entry name" value="DEOXYRIBONUCLEASE TATDN1"/>
    <property type="match status" value="1"/>
</dbReference>
<feature type="binding site" evidence="5">
    <location>
        <position position="172"/>
    </location>
    <ligand>
        <name>a divalent metal cation</name>
        <dbReference type="ChEBI" id="CHEBI:60240"/>
        <label>2</label>
    </ligand>
</feature>
<dbReference type="Pfam" id="PF01026">
    <property type="entry name" value="TatD_DNase"/>
    <property type="match status" value="1"/>
</dbReference>
<evidence type="ECO:0000256" key="5">
    <source>
        <dbReference type="PIRSR" id="PIRSR005902-1"/>
    </source>
</evidence>
<evidence type="ECO:0000313" key="6">
    <source>
        <dbReference type="EMBL" id="TNJ27301.1"/>
    </source>
</evidence>
<evidence type="ECO:0000256" key="2">
    <source>
        <dbReference type="ARBA" id="ARBA00022722"/>
    </source>
</evidence>
<dbReference type="OrthoDB" id="6079689at2759"/>
<proteinExistence type="inferred from homology"/>
<sequence>MIDIAANLVDGMYSGVYHGSRCHLPDLETVVTRARRYGLSFVIVTCTNKRDYLASDFVLDHPTFLARTIGFHPTNAGELNATTKEWFLEQLSTLPRDTVAIGELGLDYDRLSFATKEVQLKAFKWQLEQALKYPQLPLFLHCRAAAEDFIPLLQDHREKLMGIGQSLKGVVHSFTGTMDELHQMLSLGLDIGLNGCSLKTKDNMLVAAAVPLSRLHLETDCPWCEIRPTHDSYAHIKPITRQHFKNTTKPSVYDEKQHSTFVKSRLEPAHINMVAEVLADILQDETLKPLSPSERLQRLKRVTAQNSATLFNLPVDPTAQVPNALLS</sequence>
<keyword evidence="3 5" id="KW-0479">Metal-binding</keyword>
<keyword evidence="7" id="KW-1185">Reference proteome</keyword>
<evidence type="ECO:0000256" key="1">
    <source>
        <dbReference type="ARBA" id="ARBA00009275"/>
    </source>
</evidence>
<dbReference type="GO" id="GO:0008296">
    <property type="term" value="F:3'-5'-DNA exonuclease activity"/>
    <property type="evidence" value="ECO:0007669"/>
    <property type="project" value="TreeGrafter"/>
</dbReference>
<keyword evidence="2" id="KW-0540">Nuclease</keyword>
<dbReference type="VEuPathDB" id="GiardiaDB:GMRT_12343"/>
<evidence type="ECO:0000313" key="7">
    <source>
        <dbReference type="Proteomes" id="UP000315496"/>
    </source>
</evidence>
<evidence type="ECO:0000256" key="4">
    <source>
        <dbReference type="ARBA" id="ARBA00022801"/>
    </source>
</evidence>
<dbReference type="GO" id="GO:0005829">
    <property type="term" value="C:cytosol"/>
    <property type="evidence" value="ECO:0007669"/>
    <property type="project" value="TreeGrafter"/>
</dbReference>
<feature type="binding site" evidence="5">
    <location>
        <position position="103"/>
    </location>
    <ligand>
        <name>a divalent metal cation</name>
        <dbReference type="ChEBI" id="CHEBI:60240"/>
        <label>1</label>
    </ligand>
</feature>
<dbReference type="Gene3D" id="3.20.20.140">
    <property type="entry name" value="Metal-dependent hydrolases"/>
    <property type="match status" value="1"/>
</dbReference>
<dbReference type="PIRSF" id="PIRSF005902">
    <property type="entry name" value="DNase_TatD"/>
    <property type="match status" value="1"/>
</dbReference>
<reference evidence="6 7" key="1">
    <citation type="submission" date="2019-05" db="EMBL/GenBank/DDBJ databases">
        <title>The compact genome of Giardia muris reveals important steps in the evolution of intestinal protozoan parasites.</title>
        <authorList>
            <person name="Xu F."/>
            <person name="Jimenez-Gonzalez A."/>
            <person name="Einarsson E."/>
            <person name="Astvaldsson A."/>
            <person name="Peirasmaki D."/>
            <person name="Eckmann L."/>
            <person name="Andersson J.O."/>
            <person name="Svard S.G."/>
            <person name="Jerlstrom-Hultqvist J."/>
        </authorList>
    </citation>
    <scope>NUCLEOTIDE SEQUENCE [LARGE SCALE GENOMIC DNA]</scope>
    <source>
        <strain evidence="6 7">Roberts-Thomson</strain>
    </source>
</reference>
<feature type="binding site" evidence="5">
    <location>
        <position position="141"/>
    </location>
    <ligand>
        <name>a divalent metal cation</name>
        <dbReference type="ChEBI" id="CHEBI:60240"/>
        <label>2</label>
    </ligand>
</feature>
<dbReference type="PANTHER" id="PTHR10060">
    <property type="entry name" value="TATD FAMILY DEOXYRIBONUCLEASE"/>
    <property type="match status" value="1"/>
</dbReference>
<dbReference type="PROSITE" id="PS01090">
    <property type="entry name" value="TATD_2"/>
    <property type="match status" value="1"/>
</dbReference>
<dbReference type="SUPFAM" id="SSF51556">
    <property type="entry name" value="Metallo-dependent hydrolases"/>
    <property type="match status" value="1"/>
</dbReference>
<dbReference type="InterPro" id="IPR001130">
    <property type="entry name" value="TatD-like"/>
</dbReference>
<comment type="similarity">
    <text evidence="1">Belongs to the metallo-dependent hydrolases superfamily. TatD-type hydrolase family.</text>
</comment>
<evidence type="ECO:0000256" key="3">
    <source>
        <dbReference type="ARBA" id="ARBA00022723"/>
    </source>
</evidence>
<dbReference type="CDD" id="cd01310">
    <property type="entry name" value="TatD_DNAse"/>
    <property type="match status" value="1"/>
</dbReference>
<dbReference type="InterPro" id="IPR032466">
    <property type="entry name" value="Metal_Hydrolase"/>
</dbReference>
<gene>
    <name evidence="6" type="ORF">GMRT_12343</name>
</gene>
<dbReference type="EMBL" id="VDLU01000004">
    <property type="protein sequence ID" value="TNJ27301.1"/>
    <property type="molecule type" value="Genomic_DNA"/>
</dbReference>
<dbReference type="AlphaFoldDB" id="A0A4Z1T4E6"/>
<accession>A0A4Z1T4E6</accession>
<comment type="caution">
    <text evidence="6">The sequence shown here is derived from an EMBL/GenBank/DDBJ whole genome shotgun (WGS) entry which is preliminary data.</text>
</comment>
<dbReference type="InterPro" id="IPR050891">
    <property type="entry name" value="TatD-type_Hydrolase"/>
</dbReference>
<feature type="binding site" evidence="5">
    <location>
        <position position="220"/>
    </location>
    <ligand>
        <name>a divalent metal cation</name>
        <dbReference type="ChEBI" id="CHEBI:60240"/>
        <label>1</label>
    </ligand>
</feature>
<feature type="binding site" evidence="5">
    <location>
        <position position="23"/>
    </location>
    <ligand>
        <name>a divalent metal cation</name>
        <dbReference type="ChEBI" id="CHEBI:60240"/>
        <label>1</label>
    </ligand>
</feature>
<dbReference type="InterPro" id="IPR018228">
    <property type="entry name" value="DNase_TatD-rel_CS"/>
</dbReference>
<dbReference type="GO" id="GO:0046872">
    <property type="term" value="F:metal ion binding"/>
    <property type="evidence" value="ECO:0007669"/>
    <property type="project" value="UniProtKB-KW"/>
</dbReference>
<organism evidence="6 7">
    <name type="scientific">Giardia muris</name>
    <dbReference type="NCBI Taxonomy" id="5742"/>
    <lineage>
        <taxon>Eukaryota</taxon>
        <taxon>Metamonada</taxon>
        <taxon>Diplomonadida</taxon>
        <taxon>Hexamitidae</taxon>
        <taxon>Giardiinae</taxon>
        <taxon>Giardia</taxon>
    </lineage>
</organism>
<dbReference type="Proteomes" id="UP000315496">
    <property type="component" value="Chromosome 4"/>
</dbReference>